<evidence type="ECO:0000256" key="1">
    <source>
        <dbReference type="SAM" id="MobiDB-lite"/>
    </source>
</evidence>
<sequence>MCRLHNRYTVAAVHTGNVFTPHLQKQRGTYSTKKATEKKHQHQRRAPQFK</sequence>
<organism evidence="2">
    <name type="scientific">Anguilla anguilla</name>
    <name type="common">European freshwater eel</name>
    <name type="synonym">Muraena anguilla</name>
    <dbReference type="NCBI Taxonomy" id="7936"/>
    <lineage>
        <taxon>Eukaryota</taxon>
        <taxon>Metazoa</taxon>
        <taxon>Chordata</taxon>
        <taxon>Craniata</taxon>
        <taxon>Vertebrata</taxon>
        <taxon>Euteleostomi</taxon>
        <taxon>Actinopterygii</taxon>
        <taxon>Neopterygii</taxon>
        <taxon>Teleostei</taxon>
        <taxon>Anguilliformes</taxon>
        <taxon>Anguillidae</taxon>
        <taxon>Anguilla</taxon>
    </lineage>
</organism>
<protein>
    <submittedName>
        <fullName evidence="2">Uncharacterized protein</fullName>
    </submittedName>
</protein>
<reference evidence="2" key="1">
    <citation type="submission" date="2014-11" db="EMBL/GenBank/DDBJ databases">
        <authorList>
            <person name="Amaro Gonzalez C."/>
        </authorList>
    </citation>
    <scope>NUCLEOTIDE SEQUENCE</scope>
</reference>
<dbReference type="AlphaFoldDB" id="A0A0E9TR27"/>
<feature type="compositionally biased region" description="Basic residues" evidence="1">
    <location>
        <begin position="36"/>
        <end position="50"/>
    </location>
</feature>
<feature type="region of interest" description="Disordered" evidence="1">
    <location>
        <begin position="22"/>
        <end position="50"/>
    </location>
</feature>
<accession>A0A0E9TR27</accession>
<dbReference type="EMBL" id="GBXM01052398">
    <property type="protein sequence ID" value="JAH56179.1"/>
    <property type="molecule type" value="Transcribed_RNA"/>
</dbReference>
<evidence type="ECO:0000313" key="2">
    <source>
        <dbReference type="EMBL" id="JAH56179.1"/>
    </source>
</evidence>
<proteinExistence type="predicted"/>
<name>A0A0E9TR27_ANGAN</name>
<reference evidence="2" key="2">
    <citation type="journal article" date="2015" name="Fish Shellfish Immunol.">
        <title>Early steps in the European eel (Anguilla anguilla)-Vibrio vulnificus interaction in the gills: Role of the RtxA13 toxin.</title>
        <authorList>
            <person name="Callol A."/>
            <person name="Pajuelo D."/>
            <person name="Ebbesson L."/>
            <person name="Teles M."/>
            <person name="MacKenzie S."/>
            <person name="Amaro C."/>
        </authorList>
    </citation>
    <scope>NUCLEOTIDE SEQUENCE</scope>
</reference>